<keyword evidence="11" id="KW-0472">Membrane</keyword>
<evidence type="ECO:0000256" key="4">
    <source>
        <dbReference type="ARBA" id="ARBA00022787"/>
    </source>
</evidence>
<keyword evidence="6 11" id="KW-0521">NADP</keyword>
<dbReference type="EMBL" id="FO082049">
    <property type="protein sequence ID" value="CCE83888.1"/>
    <property type="molecule type" value="Genomic_DNA"/>
</dbReference>
<dbReference type="GO" id="GO:0019805">
    <property type="term" value="P:quinolinate biosynthetic process"/>
    <property type="evidence" value="ECO:0007669"/>
    <property type="project" value="UniProtKB-UniRule"/>
</dbReference>
<dbReference type="GO" id="GO:0006569">
    <property type="term" value="P:L-tryptophan catabolic process"/>
    <property type="evidence" value="ECO:0007669"/>
    <property type="project" value="UniProtKB-UniRule"/>
</dbReference>
<comment type="cofactor">
    <cofactor evidence="1 11">
        <name>FAD</name>
        <dbReference type="ChEBI" id="CHEBI:57692"/>
    </cofactor>
</comment>
<dbReference type="GO" id="GO:0005741">
    <property type="term" value="C:mitochondrial outer membrane"/>
    <property type="evidence" value="ECO:0007669"/>
    <property type="project" value="UniProtKB-SubCell"/>
</dbReference>
<comment type="function">
    <text evidence="11">Catalyzes the hydroxylation of L-kynurenine (L-Kyn) to form 3-hydroxy-L-kynurenine (L-3OHKyn). Required for synthesis of quinolinic acid.</text>
</comment>
<dbReference type="HAMAP" id="MF_01971">
    <property type="entry name" value="Kynurenine_monooxygenase"/>
    <property type="match status" value="1"/>
</dbReference>
<dbReference type="STRING" id="559304.G8Y8X4"/>
<dbReference type="eggNOG" id="KOG2614">
    <property type="taxonomic scope" value="Eukaryota"/>
</dbReference>
<gene>
    <name evidence="13" type="primary">Piso0_004484</name>
    <name evidence="11" type="synonym">BNA4</name>
    <name evidence="13" type="ORF">GNLVRS01_PISO0K17896g</name>
    <name evidence="14" type="ORF">GNLVRS01_PISO0L17897g</name>
</gene>
<evidence type="ECO:0000313" key="13">
    <source>
        <dbReference type="EMBL" id="CCE83888.1"/>
    </source>
</evidence>
<dbReference type="Proteomes" id="UP000005222">
    <property type="component" value="Chromosome K"/>
</dbReference>
<name>G8Y8X4_PICSO</name>
<dbReference type="PANTHER" id="PTHR46028:SF2">
    <property type="entry name" value="KYNURENINE 3-MONOOXYGENASE"/>
    <property type="match status" value="1"/>
</dbReference>
<dbReference type="GO" id="GO:0034354">
    <property type="term" value="P:'de novo' NAD+ biosynthetic process from L-tryptophan"/>
    <property type="evidence" value="ECO:0007669"/>
    <property type="project" value="UniProtKB-UniRule"/>
</dbReference>
<evidence type="ECO:0000313" key="15">
    <source>
        <dbReference type="Proteomes" id="UP000005222"/>
    </source>
</evidence>
<dbReference type="InParanoid" id="G8Y8X4"/>
<dbReference type="GO" id="GO:0071949">
    <property type="term" value="F:FAD binding"/>
    <property type="evidence" value="ECO:0007669"/>
    <property type="project" value="InterPro"/>
</dbReference>
<dbReference type="EMBL" id="FO082048">
    <property type="protein sequence ID" value="CCE84919.1"/>
    <property type="molecule type" value="Genomic_DNA"/>
</dbReference>
<keyword evidence="4 11" id="KW-1000">Mitochondrion outer membrane</keyword>
<dbReference type="Proteomes" id="UP000005222">
    <property type="component" value="Chromosome L"/>
</dbReference>
<dbReference type="GO" id="GO:0004502">
    <property type="term" value="F:kynurenine 3-monooxygenase activity"/>
    <property type="evidence" value="ECO:0007669"/>
    <property type="project" value="UniProtKB-UniRule"/>
</dbReference>
<comment type="subcellular location">
    <subcellularLocation>
        <location evidence="11">Mitochondrion outer membrane</location>
    </subcellularLocation>
</comment>
<evidence type="ECO:0000256" key="7">
    <source>
        <dbReference type="ARBA" id="ARBA00023002"/>
    </source>
</evidence>
<accession>G8Y8X4</accession>
<evidence type="ECO:0000256" key="10">
    <source>
        <dbReference type="ARBA" id="ARBA00047818"/>
    </source>
</evidence>
<evidence type="ECO:0000256" key="2">
    <source>
        <dbReference type="ARBA" id="ARBA00022630"/>
    </source>
</evidence>
<dbReference type="FunFam" id="3.50.50.60:FF:000129">
    <property type="entry name" value="Kynurenine 3-monooxygenase"/>
    <property type="match status" value="1"/>
</dbReference>
<dbReference type="UniPathway" id="UPA00253">
    <property type="reaction ID" value="UER00328"/>
</dbReference>
<keyword evidence="8 11" id="KW-0503">Monooxygenase</keyword>
<dbReference type="GO" id="GO:0043420">
    <property type="term" value="P:anthranilate metabolic process"/>
    <property type="evidence" value="ECO:0007669"/>
    <property type="project" value="UniProtKB-UniRule"/>
</dbReference>
<evidence type="ECO:0000256" key="3">
    <source>
        <dbReference type="ARBA" id="ARBA00022642"/>
    </source>
</evidence>
<evidence type="ECO:0000256" key="8">
    <source>
        <dbReference type="ARBA" id="ARBA00023033"/>
    </source>
</evidence>
<evidence type="ECO:0000256" key="9">
    <source>
        <dbReference type="ARBA" id="ARBA00023128"/>
    </source>
</evidence>
<dbReference type="SUPFAM" id="SSF51905">
    <property type="entry name" value="FAD/NAD(P)-binding domain"/>
    <property type="match status" value="1"/>
</dbReference>
<evidence type="ECO:0000256" key="6">
    <source>
        <dbReference type="ARBA" id="ARBA00022857"/>
    </source>
</evidence>
<reference evidence="13" key="1">
    <citation type="submission" date="2011-10" db="EMBL/GenBank/DDBJ databases">
        <authorList>
            <person name="Genoscope - CEA"/>
        </authorList>
    </citation>
    <scope>NUCLEOTIDE SEQUENCE</scope>
</reference>
<comment type="pathway">
    <text evidence="11">Cofactor biosynthesis; NAD(+) biosynthesis; quinolinate from L-kynurenine: step 1/3.</text>
</comment>
<keyword evidence="9 11" id="KW-0496">Mitochondrion</keyword>
<keyword evidence="2 11" id="KW-0285">Flavoprotein</keyword>
<comment type="catalytic activity">
    <reaction evidence="10 11">
        <text>L-kynurenine + NADPH + O2 + H(+) = 3-hydroxy-L-kynurenine + NADP(+) + H2O</text>
        <dbReference type="Rhea" id="RHEA:20545"/>
        <dbReference type="ChEBI" id="CHEBI:15377"/>
        <dbReference type="ChEBI" id="CHEBI:15378"/>
        <dbReference type="ChEBI" id="CHEBI:15379"/>
        <dbReference type="ChEBI" id="CHEBI:57783"/>
        <dbReference type="ChEBI" id="CHEBI:57959"/>
        <dbReference type="ChEBI" id="CHEBI:58125"/>
        <dbReference type="ChEBI" id="CHEBI:58349"/>
        <dbReference type="EC" id="1.14.13.9"/>
    </reaction>
</comment>
<dbReference type="PROSITE" id="PS51257">
    <property type="entry name" value="PROKAR_LIPOPROTEIN"/>
    <property type="match status" value="1"/>
</dbReference>
<keyword evidence="7 11" id="KW-0560">Oxidoreductase</keyword>
<comment type="similarity">
    <text evidence="11">Belongs to the aromatic-ring hydroxylase family. KMO subfamily.</text>
</comment>
<protein>
    <recommendedName>
        <fullName evidence="11">Kynurenine 3-monooxygenase</fullName>
        <ecNumber evidence="11">1.14.13.9</ecNumber>
    </recommendedName>
    <alternativeName>
        <fullName evidence="11">Biosynthesis of nicotinic acid protein 4</fullName>
    </alternativeName>
    <alternativeName>
        <fullName evidence="11">Kynurenine 3-hydroxylase</fullName>
    </alternativeName>
</protein>
<dbReference type="InterPro" id="IPR002938">
    <property type="entry name" value="FAD-bd"/>
</dbReference>
<dbReference type="InterPro" id="IPR036188">
    <property type="entry name" value="FAD/NAD-bd_sf"/>
</dbReference>
<keyword evidence="3 11" id="KW-0662">Pyridine nucleotide biosynthesis</keyword>
<dbReference type="OrthoDB" id="10053569at2759"/>
<dbReference type="AlphaFoldDB" id="G8Y8X4"/>
<dbReference type="PRINTS" id="PR00420">
    <property type="entry name" value="RNGMNOXGNASE"/>
</dbReference>
<evidence type="ECO:0000256" key="11">
    <source>
        <dbReference type="HAMAP-Rule" id="MF_03018"/>
    </source>
</evidence>
<dbReference type="HOGENOM" id="CLU_023210_0_1_1"/>
<dbReference type="InterPro" id="IPR027545">
    <property type="entry name" value="Kynurenine_monooxygenase"/>
</dbReference>
<dbReference type="EC" id="1.14.13.9" evidence="11"/>
<feature type="domain" description="FAD-binding" evidence="12">
    <location>
        <begin position="10"/>
        <end position="340"/>
    </location>
</feature>
<evidence type="ECO:0000256" key="1">
    <source>
        <dbReference type="ARBA" id="ARBA00001974"/>
    </source>
</evidence>
<reference evidence="15" key="2">
    <citation type="journal article" date="2012" name="G3 (Bethesda)">
        <title>Pichia sorbitophila, an interspecies yeast hybrid reveals early steps of genome resolution following polyploidization.</title>
        <authorList>
            <person name="Leh Louis V."/>
            <person name="Despons L."/>
            <person name="Friedrich A."/>
            <person name="Martin T."/>
            <person name="Durrens P."/>
            <person name="Casaregola S."/>
            <person name="Neuveglise C."/>
            <person name="Fairhead C."/>
            <person name="Marck C."/>
            <person name="Cruz J.A."/>
            <person name="Straub M.L."/>
            <person name="Kugler V."/>
            <person name="Sacerdot C."/>
            <person name="Uzunov Z."/>
            <person name="Thierry A."/>
            <person name="Weiss S."/>
            <person name="Bleykasten C."/>
            <person name="De Montigny J."/>
            <person name="Jacques N."/>
            <person name="Jung P."/>
            <person name="Lemaire M."/>
            <person name="Mallet S."/>
            <person name="Morel G."/>
            <person name="Richard G.F."/>
            <person name="Sarkar A."/>
            <person name="Savel G."/>
            <person name="Schacherer J."/>
            <person name="Seret M.L."/>
            <person name="Talla E."/>
            <person name="Samson G."/>
            <person name="Jubin C."/>
            <person name="Poulain J."/>
            <person name="Vacherie B."/>
            <person name="Barbe V."/>
            <person name="Pelletier E."/>
            <person name="Sherman D.J."/>
            <person name="Westhof E."/>
            <person name="Weissenbach J."/>
            <person name="Baret P.V."/>
            <person name="Wincker P."/>
            <person name="Gaillardin C."/>
            <person name="Dujon B."/>
            <person name="Souciet J.L."/>
        </authorList>
    </citation>
    <scope>NUCLEOTIDE SEQUENCE [LARGE SCALE GENOMIC DNA]</scope>
    <source>
        <strain evidence="15">ATCC MYA-4447 / BCRC 22081 / CBS 7064 / NBRC 10061 / NRRL Y-12695</strain>
    </source>
</reference>
<sequence length="466" mass="52811">MTNRGESEQTIAVVGAGLVGCLAAAAFKKKGYNVTLFELRDDPSKEAKRENLRSINLAVSDRGIDAMKYVDEKLADEVMKKTIPMKGRMIHDASGLKQESQVYGLFGEHINSIDRSYLNDVLLEHLKNIGVEVLFKHKFLGVHFKHNGKPILTFRDLATQNENHLQKEYDFVVGSDGAYSRFRYQLQKTMKMNVAQEYIDMNYLELRIPAGPQGQFMIDPNHLHIWPRHKFMLIALANKDGSFTSTFFAPSAVFASLKAPQDFSSFVQKHFPDAYQLIGKKDLEQSFDANPVCSLMQVRSYPYHNPQGNCVIIGDAAHSMVPFYGQGMNCGFEDVRVLMELIDANGGDIYKATKAYSDARKDDLDAICKLALDNYHEMSSKVTSVGYLFKKRIDYFLGKYCNGRFFQWLPLYTMISFRADVPYSRAIQIAKRQDRILNLIQLSSVSAVVIFAAAKWSHAIHKLTSK</sequence>
<keyword evidence="5 11" id="KW-0274">FAD</keyword>
<keyword evidence="15" id="KW-1185">Reference proteome</keyword>
<proteinExistence type="inferred from homology"/>
<evidence type="ECO:0000259" key="12">
    <source>
        <dbReference type="Pfam" id="PF01494"/>
    </source>
</evidence>
<dbReference type="Gene3D" id="3.50.50.60">
    <property type="entry name" value="FAD/NAD(P)-binding domain"/>
    <property type="match status" value="1"/>
</dbReference>
<dbReference type="OMA" id="YHELQEG"/>
<organism evidence="13 15">
    <name type="scientific">Pichia sorbitophila (strain ATCC MYA-4447 / BCRC 22081 / CBS 7064 / NBRC 10061 / NRRL Y-12695)</name>
    <name type="common">Hybrid yeast</name>
    <dbReference type="NCBI Taxonomy" id="559304"/>
    <lineage>
        <taxon>Eukaryota</taxon>
        <taxon>Fungi</taxon>
        <taxon>Dikarya</taxon>
        <taxon>Ascomycota</taxon>
        <taxon>Saccharomycotina</taxon>
        <taxon>Pichiomycetes</taxon>
        <taxon>Debaryomycetaceae</taxon>
        <taxon>Millerozyma</taxon>
    </lineage>
</organism>
<dbReference type="PANTHER" id="PTHR46028">
    <property type="entry name" value="KYNURENINE 3-MONOOXYGENASE"/>
    <property type="match status" value="1"/>
</dbReference>
<dbReference type="FunCoup" id="G8Y8X4">
    <property type="interactions" value="1278"/>
</dbReference>
<evidence type="ECO:0000313" key="14">
    <source>
        <dbReference type="EMBL" id="CCE84919.1"/>
    </source>
</evidence>
<dbReference type="Pfam" id="PF01494">
    <property type="entry name" value="FAD_binding_3"/>
    <property type="match status" value="1"/>
</dbReference>
<dbReference type="GO" id="GO:0070189">
    <property type="term" value="P:kynurenine metabolic process"/>
    <property type="evidence" value="ECO:0007669"/>
    <property type="project" value="TreeGrafter"/>
</dbReference>
<evidence type="ECO:0000256" key="5">
    <source>
        <dbReference type="ARBA" id="ARBA00022827"/>
    </source>
</evidence>